<evidence type="ECO:0000313" key="3">
    <source>
        <dbReference type="Proteomes" id="UP000038045"/>
    </source>
</evidence>
<dbReference type="PROSITE" id="PS50858">
    <property type="entry name" value="BSD"/>
    <property type="match status" value="1"/>
</dbReference>
<dbReference type="AlphaFoldDB" id="A0A0N4ZFV1"/>
<dbReference type="Proteomes" id="UP000038045">
    <property type="component" value="Unplaced"/>
</dbReference>
<sequence>MSWWSSATEYGKNLTSFVKNISTNDDDNCDKVIKGEEFEIENVNVNENKNKSKFSLNSIKNLASKATSKANEWKEYMNEIAVVKDEEDDIFNKDKEINKEEDKSGIKNSNSILTDLSAMARKASQVTANQANKIKDYVSDMSINDNLADFSKIVKEKGEKIKKMVDEVAKDTLLGELDRENLKYIEELENEKLKSCIELPWIGMPDEVLAQKRILSLSLDAKNFTGHVPEVIGYTTQEIDSLASLMIDKDPHLRNMRASLVPREINEEKFWKNYAYKVYIVRKILLDDASIDSEIIEKEEDNSKKEELMTSPGKVSETTDDDWEKEIIDNLDFEAIMKETGHKTDEQWEAEIEEILENDK</sequence>
<dbReference type="SMART" id="SM00751">
    <property type="entry name" value="BSD"/>
    <property type="match status" value="1"/>
</dbReference>
<feature type="domain" description="BSD" evidence="2">
    <location>
        <begin position="237"/>
        <end position="282"/>
    </location>
</feature>
<dbReference type="STRING" id="131310.A0A0N4ZFV1"/>
<name>A0A0N4ZFV1_PARTI</name>
<dbReference type="WBParaSite" id="PTRK_0000663000.1">
    <property type="protein sequence ID" value="PTRK_0000663000.1"/>
    <property type="gene ID" value="PTRK_0000663000"/>
</dbReference>
<keyword evidence="3" id="KW-1185">Reference proteome</keyword>
<dbReference type="Gene3D" id="1.10.3970.10">
    <property type="entry name" value="BSD domain"/>
    <property type="match status" value="1"/>
</dbReference>
<evidence type="ECO:0000256" key="1">
    <source>
        <dbReference type="SAM" id="MobiDB-lite"/>
    </source>
</evidence>
<evidence type="ECO:0000313" key="4">
    <source>
        <dbReference type="WBParaSite" id="PTRK_0000663000.1"/>
    </source>
</evidence>
<proteinExistence type="predicted"/>
<organism evidence="3 4">
    <name type="scientific">Parastrongyloides trichosuri</name>
    <name type="common">Possum-specific nematode worm</name>
    <dbReference type="NCBI Taxonomy" id="131310"/>
    <lineage>
        <taxon>Eukaryota</taxon>
        <taxon>Metazoa</taxon>
        <taxon>Ecdysozoa</taxon>
        <taxon>Nematoda</taxon>
        <taxon>Chromadorea</taxon>
        <taxon>Rhabditida</taxon>
        <taxon>Tylenchina</taxon>
        <taxon>Panagrolaimomorpha</taxon>
        <taxon>Strongyloidoidea</taxon>
        <taxon>Strongyloididae</taxon>
        <taxon>Parastrongyloides</taxon>
    </lineage>
</organism>
<feature type="region of interest" description="Disordered" evidence="1">
    <location>
        <begin position="300"/>
        <end position="321"/>
    </location>
</feature>
<evidence type="ECO:0000259" key="2">
    <source>
        <dbReference type="PROSITE" id="PS50858"/>
    </source>
</evidence>
<protein>
    <submittedName>
        <fullName evidence="4">BSD domain-containing protein</fullName>
    </submittedName>
</protein>
<dbReference type="SUPFAM" id="SSF140383">
    <property type="entry name" value="BSD domain-like"/>
    <property type="match status" value="1"/>
</dbReference>
<accession>A0A0N4ZFV1</accession>
<dbReference type="Pfam" id="PF03909">
    <property type="entry name" value="BSD"/>
    <property type="match status" value="1"/>
</dbReference>
<reference evidence="4" key="1">
    <citation type="submission" date="2017-02" db="UniProtKB">
        <authorList>
            <consortium name="WormBaseParasite"/>
        </authorList>
    </citation>
    <scope>IDENTIFICATION</scope>
</reference>
<dbReference type="InterPro" id="IPR035925">
    <property type="entry name" value="BSD_dom_sf"/>
</dbReference>
<dbReference type="InterPro" id="IPR005607">
    <property type="entry name" value="BSD_dom"/>
</dbReference>